<feature type="transmembrane region" description="Helical" evidence="3">
    <location>
        <begin position="286"/>
        <end position="305"/>
    </location>
</feature>
<feature type="region of interest" description="Disordered" evidence="2">
    <location>
        <begin position="529"/>
        <end position="565"/>
    </location>
</feature>
<evidence type="ECO:0000313" key="5">
    <source>
        <dbReference type="Proteomes" id="UP000242875"/>
    </source>
</evidence>
<feature type="transmembrane region" description="Helical" evidence="3">
    <location>
        <begin position="317"/>
        <end position="334"/>
    </location>
</feature>
<evidence type="ECO:0000256" key="2">
    <source>
        <dbReference type="SAM" id="MobiDB-lite"/>
    </source>
</evidence>
<name>A0A261XXD5_9FUNG</name>
<comment type="caution">
    <text evidence="4">The sequence shown here is derived from an EMBL/GenBank/DDBJ whole genome shotgun (WGS) entry which is preliminary data.</text>
</comment>
<keyword evidence="3" id="KW-0812">Transmembrane</keyword>
<dbReference type="GO" id="GO:0005216">
    <property type="term" value="F:monoatomic ion channel activity"/>
    <property type="evidence" value="ECO:0007669"/>
    <property type="project" value="InterPro"/>
</dbReference>
<organism evidence="4 5">
    <name type="scientific">Bifiguratus adelaidae</name>
    <dbReference type="NCBI Taxonomy" id="1938954"/>
    <lineage>
        <taxon>Eukaryota</taxon>
        <taxon>Fungi</taxon>
        <taxon>Fungi incertae sedis</taxon>
        <taxon>Mucoromycota</taxon>
        <taxon>Mucoromycotina</taxon>
        <taxon>Endogonomycetes</taxon>
        <taxon>Endogonales</taxon>
        <taxon>Endogonales incertae sedis</taxon>
        <taxon>Bifiguratus</taxon>
    </lineage>
</organism>
<keyword evidence="5" id="KW-1185">Reference proteome</keyword>
<dbReference type="EMBL" id="MVBO01000110">
    <property type="protein sequence ID" value="OZJ03020.1"/>
    <property type="molecule type" value="Genomic_DNA"/>
</dbReference>
<gene>
    <name evidence="4" type="ORF">BZG36_03966</name>
</gene>
<dbReference type="PANTHER" id="PTHR10582">
    <property type="entry name" value="TRANSIENT RECEPTOR POTENTIAL ION CHANNEL PROTEIN"/>
    <property type="match status" value="1"/>
</dbReference>
<dbReference type="OrthoDB" id="2377581at2759"/>
<reference evidence="4 5" key="1">
    <citation type="journal article" date="2017" name="Mycologia">
        <title>Bifiguratus adelaidae, gen. et sp. nov., a new member of Mucoromycotina in endophytic and soil-dwelling habitats.</title>
        <authorList>
            <person name="Torres-Cruz T.J."/>
            <person name="Billingsley Tobias T.L."/>
            <person name="Almatruk M."/>
            <person name="Hesse C."/>
            <person name="Kuske C.R."/>
            <person name="Desiro A."/>
            <person name="Benucci G.M."/>
            <person name="Bonito G."/>
            <person name="Stajich J.E."/>
            <person name="Dunlap C."/>
            <person name="Arnold A.E."/>
            <person name="Porras-Alfaro A."/>
        </authorList>
    </citation>
    <scope>NUCLEOTIDE SEQUENCE [LARGE SCALE GENOMIC DNA]</scope>
    <source>
        <strain evidence="4 5">AZ0501</strain>
    </source>
</reference>
<keyword evidence="1" id="KW-0677">Repeat</keyword>
<feature type="transmembrane region" description="Helical" evidence="3">
    <location>
        <begin position="418"/>
        <end position="439"/>
    </location>
</feature>
<proteinExistence type="predicted"/>
<evidence type="ECO:0000313" key="4">
    <source>
        <dbReference type="EMBL" id="OZJ03020.1"/>
    </source>
</evidence>
<dbReference type="AlphaFoldDB" id="A0A261XXD5"/>
<evidence type="ECO:0000256" key="1">
    <source>
        <dbReference type="ARBA" id="ARBA00022737"/>
    </source>
</evidence>
<dbReference type="Proteomes" id="UP000242875">
    <property type="component" value="Unassembled WGS sequence"/>
</dbReference>
<dbReference type="PANTHER" id="PTHR10582:SF2">
    <property type="entry name" value="INACTIVE"/>
    <property type="match status" value="1"/>
</dbReference>
<sequence>MRMRFPVSGYEGRHYGNLAGLTRFLPDLISEHPEVAIVLWRSAALWSAPYGSYPYLLARSYGASTANDPQSDDILHTNAPIICFSVHTPTTRSRLSTISRRYEYQCRLYLHPLRDISEFPTVEGFSKKQLGHHYSALRTLCGFYISLGKSLNSRIKEMPKDERTFREISLAVICVISRAFVLPEEERSVYVRIVMLEDDLLVRAKVFHGLLFEALNDFKWNSFAQVRFHLIFGTHLMIYGLLWCLGSSSVSLQTIFLNVDFSLLVVLSLIFFGQEVRQMFGEGSRYLTFFNFVDVGTYALTLAVGIQGLDLAPMHPAVYSIAVLFTWIQFHTLASHGVTHRLIEAGCWVAFGLLGFWIVLVFTTFAFAHSLWIQSLDTNAFLNTANDVNLVQTFQSVWFFLTGNYSGFQGSKFLYDNILAVVFLITTAIMLMNVLIALINDQVTKSHISEESQARLQRARVIAEIELYWMLPHERMCSKKFPRDLCYLASAEMAEAERAYWDSLQQTVGNDWPDPYADDQEILLASKRANEEGASDSAEDVKAEADTTEDPEVSNISKTNSSLETMEQDELWSIKQGLAQLPSMKKDIADLRELLNTLTSILKLKDDGGEAKL</sequence>
<evidence type="ECO:0000256" key="3">
    <source>
        <dbReference type="SAM" id="Phobius"/>
    </source>
</evidence>
<feature type="transmembrane region" description="Helical" evidence="3">
    <location>
        <begin position="228"/>
        <end position="249"/>
    </location>
</feature>
<feature type="transmembrane region" description="Helical" evidence="3">
    <location>
        <begin position="346"/>
        <end position="368"/>
    </location>
</feature>
<evidence type="ECO:0008006" key="6">
    <source>
        <dbReference type="Google" id="ProtNLM"/>
    </source>
</evidence>
<dbReference type="GO" id="GO:0005886">
    <property type="term" value="C:plasma membrane"/>
    <property type="evidence" value="ECO:0007669"/>
    <property type="project" value="TreeGrafter"/>
</dbReference>
<feature type="transmembrane region" description="Helical" evidence="3">
    <location>
        <begin position="255"/>
        <end position="274"/>
    </location>
</feature>
<protein>
    <recommendedName>
        <fullName evidence="6">Ion transport domain-containing protein</fullName>
    </recommendedName>
</protein>
<accession>A0A261XXD5</accession>
<keyword evidence="3" id="KW-1133">Transmembrane helix</keyword>
<keyword evidence="3" id="KW-0472">Membrane</keyword>
<dbReference type="InterPro" id="IPR024862">
    <property type="entry name" value="TRPV"/>
</dbReference>
<feature type="compositionally biased region" description="Polar residues" evidence="2">
    <location>
        <begin position="554"/>
        <end position="565"/>
    </location>
</feature>
<dbReference type="GO" id="GO:0098703">
    <property type="term" value="P:calcium ion import across plasma membrane"/>
    <property type="evidence" value="ECO:0007669"/>
    <property type="project" value="TreeGrafter"/>
</dbReference>